<dbReference type="InterPro" id="IPR049712">
    <property type="entry name" value="Poly_export"/>
</dbReference>
<evidence type="ECO:0000256" key="12">
    <source>
        <dbReference type="ARBA" id="ARBA00023139"/>
    </source>
</evidence>
<evidence type="ECO:0000259" key="16">
    <source>
        <dbReference type="Pfam" id="PF02563"/>
    </source>
</evidence>
<evidence type="ECO:0000256" key="8">
    <source>
        <dbReference type="ARBA" id="ARBA00023047"/>
    </source>
</evidence>
<dbReference type="PANTHER" id="PTHR33619:SF3">
    <property type="entry name" value="POLYSACCHARIDE EXPORT PROTEIN GFCE-RELATED"/>
    <property type="match status" value="1"/>
</dbReference>
<evidence type="ECO:0000256" key="11">
    <source>
        <dbReference type="ARBA" id="ARBA00023136"/>
    </source>
</evidence>
<keyword evidence="6" id="KW-0812">Transmembrane</keyword>
<keyword evidence="5" id="KW-0762">Sugar transport</keyword>
<sequence>MKSNNLLYLSVVGFLLLFSSCAEQRNLVYFDDIQQSDAYTQAITNAHEPKIQVGDIMSITVSTLDPTSNALFNTGAVIQGQNTQLSSSNAAGSTNLGKEGYLVGNDGNINFPVVGKIQLKGLTLTEAHEKMRDEISKYVKDPIVNVRYLNFKVTVIGEVTRPTTFTVANEQINVLEALGRAGDMTPFGMRENVLVIRETDGKRQMARLNLNSSSVFQSPYFYLQQNDIVYVEPSEMKGKQANRNPNSVPIIMGVLSIITIIATRL</sequence>
<feature type="domain" description="SLBB" evidence="17">
    <location>
        <begin position="152"/>
        <end position="231"/>
    </location>
</feature>
<proteinExistence type="inferred from homology"/>
<comment type="similarity">
    <text evidence="2">Belongs to the BexD/CtrA/VexA family.</text>
</comment>
<gene>
    <name evidence="18" type="ORF">WKR92_00405</name>
</gene>
<keyword evidence="19" id="KW-1185">Reference proteome</keyword>
<keyword evidence="13" id="KW-0998">Cell outer membrane</keyword>
<keyword evidence="7 15" id="KW-0732">Signal</keyword>
<feature type="domain" description="Polysaccharide export protein N-terminal" evidence="16">
    <location>
        <begin position="47"/>
        <end position="147"/>
    </location>
</feature>
<keyword evidence="9" id="KW-0406">Ion transport</keyword>
<dbReference type="PANTHER" id="PTHR33619">
    <property type="entry name" value="POLYSACCHARIDE EXPORT PROTEIN GFCE-RELATED"/>
    <property type="match status" value="1"/>
</dbReference>
<evidence type="ECO:0000256" key="15">
    <source>
        <dbReference type="SAM" id="SignalP"/>
    </source>
</evidence>
<keyword evidence="14" id="KW-0449">Lipoprotein</keyword>
<dbReference type="Pfam" id="PF02563">
    <property type="entry name" value="Poly_export"/>
    <property type="match status" value="1"/>
</dbReference>
<feature type="chain" id="PRO_5046043994" evidence="15">
    <location>
        <begin position="25"/>
        <end position="265"/>
    </location>
</feature>
<dbReference type="RefSeq" id="WP_375555865.1">
    <property type="nucleotide sequence ID" value="NZ_JBBVGT010000001.1"/>
</dbReference>
<keyword evidence="3" id="KW-0813">Transport</keyword>
<reference evidence="18 19" key="1">
    <citation type="submission" date="2024-04" db="EMBL/GenBank/DDBJ databases">
        <title>Albibacterium profundi sp. nov., isolated from sediment of the Challenger Deep of Mariana Trench.</title>
        <authorList>
            <person name="Wang Y."/>
        </authorList>
    </citation>
    <scope>NUCLEOTIDE SEQUENCE [LARGE SCALE GENOMIC DNA]</scope>
    <source>
        <strain evidence="18 19">RHL897</strain>
    </source>
</reference>
<evidence type="ECO:0000256" key="4">
    <source>
        <dbReference type="ARBA" id="ARBA00022452"/>
    </source>
</evidence>
<dbReference type="InterPro" id="IPR003715">
    <property type="entry name" value="Poly_export_N"/>
</dbReference>
<keyword evidence="12" id="KW-0564">Palmitate</keyword>
<evidence type="ECO:0000256" key="14">
    <source>
        <dbReference type="ARBA" id="ARBA00023288"/>
    </source>
</evidence>
<feature type="signal peptide" evidence="15">
    <location>
        <begin position="1"/>
        <end position="24"/>
    </location>
</feature>
<evidence type="ECO:0000256" key="9">
    <source>
        <dbReference type="ARBA" id="ARBA00023065"/>
    </source>
</evidence>
<evidence type="ECO:0000256" key="13">
    <source>
        <dbReference type="ARBA" id="ARBA00023237"/>
    </source>
</evidence>
<keyword evidence="8" id="KW-0625">Polysaccharide transport</keyword>
<dbReference type="Gene3D" id="3.30.1950.10">
    <property type="entry name" value="wza like domain"/>
    <property type="match status" value="1"/>
</dbReference>
<comment type="subcellular location">
    <subcellularLocation>
        <location evidence="1">Cell outer membrane</location>
        <topology evidence="1">Multi-pass membrane protein</topology>
    </subcellularLocation>
</comment>
<evidence type="ECO:0000256" key="2">
    <source>
        <dbReference type="ARBA" id="ARBA00009450"/>
    </source>
</evidence>
<organism evidence="18 19">
    <name type="scientific">Albibacterium profundi</name>
    <dbReference type="NCBI Taxonomy" id="3134906"/>
    <lineage>
        <taxon>Bacteria</taxon>
        <taxon>Pseudomonadati</taxon>
        <taxon>Bacteroidota</taxon>
        <taxon>Sphingobacteriia</taxon>
        <taxon>Sphingobacteriales</taxon>
        <taxon>Sphingobacteriaceae</taxon>
        <taxon>Albibacterium</taxon>
    </lineage>
</organism>
<dbReference type="InterPro" id="IPR054765">
    <property type="entry name" value="SLBB_dom"/>
</dbReference>
<evidence type="ECO:0000259" key="17">
    <source>
        <dbReference type="Pfam" id="PF22461"/>
    </source>
</evidence>
<evidence type="ECO:0000313" key="18">
    <source>
        <dbReference type="EMBL" id="MFB5944281.1"/>
    </source>
</evidence>
<accession>A0ABV5C9R6</accession>
<comment type="caution">
    <text evidence="18">The sequence shown here is derived from an EMBL/GenBank/DDBJ whole genome shotgun (WGS) entry which is preliminary data.</text>
</comment>
<keyword evidence="11" id="KW-0472">Membrane</keyword>
<evidence type="ECO:0000256" key="10">
    <source>
        <dbReference type="ARBA" id="ARBA00023114"/>
    </source>
</evidence>
<evidence type="ECO:0000256" key="6">
    <source>
        <dbReference type="ARBA" id="ARBA00022692"/>
    </source>
</evidence>
<dbReference type="EMBL" id="JBBVGT010000001">
    <property type="protein sequence ID" value="MFB5944281.1"/>
    <property type="molecule type" value="Genomic_DNA"/>
</dbReference>
<keyword evidence="10" id="KW-0626">Porin</keyword>
<name>A0ABV5C9R6_9SPHI</name>
<evidence type="ECO:0000256" key="1">
    <source>
        <dbReference type="ARBA" id="ARBA00004571"/>
    </source>
</evidence>
<dbReference type="Pfam" id="PF22461">
    <property type="entry name" value="SLBB_2"/>
    <property type="match status" value="1"/>
</dbReference>
<dbReference type="Proteomes" id="UP001580928">
    <property type="component" value="Unassembled WGS sequence"/>
</dbReference>
<evidence type="ECO:0000256" key="3">
    <source>
        <dbReference type="ARBA" id="ARBA00022448"/>
    </source>
</evidence>
<evidence type="ECO:0000256" key="7">
    <source>
        <dbReference type="ARBA" id="ARBA00022729"/>
    </source>
</evidence>
<evidence type="ECO:0000256" key="5">
    <source>
        <dbReference type="ARBA" id="ARBA00022597"/>
    </source>
</evidence>
<dbReference type="PROSITE" id="PS51257">
    <property type="entry name" value="PROKAR_LIPOPROTEIN"/>
    <property type="match status" value="1"/>
</dbReference>
<keyword evidence="4" id="KW-1134">Transmembrane beta strand</keyword>
<protein>
    <submittedName>
        <fullName evidence="18">Polysaccharide biosynthesis/export family protein</fullName>
    </submittedName>
</protein>
<evidence type="ECO:0000313" key="19">
    <source>
        <dbReference type="Proteomes" id="UP001580928"/>
    </source>
</evidence>